<dbReference type="PANTHER" id="PTHR34721:SF11">
    <property type="entry name" value="ACTIVIN_RECP DOMAIN-CONTAINING PROTEIN"/>
    <property type="match status" value="1"/>
</dbReference>
<dbReference type="InterPro" id="IPR045860">
    <property type="entry name" value="Snake_toxin-like_sf"/>
</dbReference>
<evidence type="ECO:0000313" key="3">
    <source>
        <dbReference type="Proteomes" id="UP000053676"/>
    </source>
</evidence>
<organism evidence="2 3">
    <name type="scientific">Necator americanus</name>
    <name type="common">Human hookworm</name>
    <dbReference type="NCBI Taxonomy" id="51031"/>
    <lineage>
        <taxon>Eukaryota</taxon>
        <taxon>Metazoa</taxon>
        <taxon>Ecdysozoa</taxon>
        <taxon>Nematoda</taxon>
        <taxon>Chromadorea</taxon>
        <taxon>Rhabditida</taxon>
        <taxon>Rhabditina</taxon>
        <taxon>Rhabditomorpha</taxon>
        <taxon>Strongyloidea</taxon>
        <taxon>Ancylostomatidae</taxon>
        <taxon>Bunostominae</taxon>
        <taxon>Necator</taxon>
    </lineage>
</organism>
<evidence type="ECO:0000256" key="1">
    <source>
        <dbReference type="SAM" id="Phobius"/>
    </source>
</evidence>
<dbReference type="KEGG" id="nai:NECAME_10459"/>
<protein>
    <recommendedName>
        <fullName evidence="4">ET module</fullName>
    </recommendedName>
</protein>
<dbReference type="SUPFAM" id="SSF57302">
    <property type="entry name" value="Snake toxin-like"/>
    <property type="match status" value="2"/>
</dbReference>
<name>W2TAV2_NECAM</name>
<dbReference type="OrthoDB" id="5866529at2759"/>
<gene>
    <name evidence="2" type="ORF">NECAME_10459</name>
</gene>
<keyword evidence="3" id="KW-1185">Reference proteome</keyword>
<dbReference type="Proteomes" id="UP000053676">
    <property type="component" value="Unassembled WGS sequence"/>
</dbReference>
<dbReference type="EMBL" id="KI659988">
    <property type="protein sequence ID" value="ETN78296.1"/>
    <property type="molecule type" value="Genomic_DNA"/>
</dbReference>
<accession>W2TAV2</accession>
<dbReference type="PANTHER" id="PTHR34721">
    <property type="entry name" value="PROTEIN CBG09734"/>
    <property type="match status" value="1"/>
</dbReference>
<evidence type="ECO:0008006" key="4">
    <source>
        <dbReference type="Google" id="ProtNLM"/>
    </source>
</evidence>
<dbReference type="AlphaFoldDB" id="W2TAV2"/>
<proteinExistence type="predicted"/>
<feature type="transmembrane region" description="Helical" evidence="1">
    <location>
        <begin position="6"/>
        <end position="23"/>
    </location>
</feature>
<evidence type="ECO:0000313" key="2">
    <source>
        <dbReference type="EMBL" id="ETN78296.1"/>
    </source>
</evidence>
<keyword evidence="1" id="KW-0472">Membrane</keyword>
<keyword evidence="1" id="KW-0812">Transmembrane</keyword>
<sequence length="223" mass="25445">MSSLLYYFVLFEIIAFTTAIKCYKGSTENDQKPTSTLECISSNYCTKTVQKVDKKRINIYWCDVNECEKEGCSKNDMYPIKCCCKGDLCNSTTKKSIFSAVVSMILVKFEMSSLLYYFLLFETFAFIMAYKCYNDKTENDQKPNSTLDCPWSNYCSKSVQKVGNKRINMYWCDVNGCKGEGCSKTEGYDIKCCCKGDLCNSTTKKSIFSAIVSVMFVVKFLIL</sequence>
<reference evidence="3" key="1">
    <citation type="journal article" date="2014" name="Nat. Genet.">
        <title>Genome of the human hookworm Necator americanus.</title>
        <authorList>
            <person name="Tang Y.T."/>
            <person name="Gao X."/>
            <person name="Rosa B.A."/>
            <person name="Abubucker S."/>
            <person name="Hallsworth-Pepin K."/>
            <person name="Martin J."/>
            <person name="Tyagi R."/>
            <person name="Heizer E."/>
            <person name="Zhang X."/>
            <person name="Bhonagiri-Palsikar V."/>
            <person name="Minx P."/>
            <person name="Warren W.C."/>
            <person name="Wang Q."/>
            <person name="Zhan B."/>
            <person name="Hotez P.J."/>
            <person name="Sternberg P.W."/>
            <person name="Dougall A."/>
            <person name="Gaze S.T."/>
            <person name="Mulvenna J."/>
            <person name="Sotillo J."/>
            <person name="Ranganathan S."/>
            <person name="Rabelo E.M."/>
            <person name="Wilson R.K."/>
            <person name="Felgner P.L."/>
            <person name="Bethony J."/>
            <person name="Hawdon J.M."/>
            <person name="Gasser R.B."/>
            <person name="Loukas A."/>
            <person name="Mitreva M."/>
        </authorList>
    </citation>
    <scope>NUCLEOTIDE SEQUENCE [LARGE SCALE GENOMIC DNA]</scope>
</reference>
<keyword evidence="1" id="KW-1133">Transmembrane helix</keyword>